<dbReference type="EMBL" id="NEXX01000004">
    <property type="protein sequence ID" value="OUY06684.1"/>
    <property type="molecule type" value="Genomic_DNA"/>
</dbReference>
<accession>A0A1Z9YWT7</accession>
<dbReference type="RefSeq" id="WP_087621040.1">
    <property type="nucleotide sequence ID" value="NZ_NEXX01000004.1"/>
</dbReference>
<sequence>MVIASIVIYKHSYKDLEQTLTSLLCTSVIQKIILVDNDQSDWAKDFNHEKVIYLKTEGNYGFGYGHNFAIKLYAAQSDYFLICNPDIFFDENEFESLINFADTRPESLFLPKIIYENGENQYGARLLPTPLNLFARRFSPKFAEKLDQNYLLKDFDLSKPIFTPYLHGCFMLFKSKPLLILNGFDERFFMYMEDVDLSRRCAEKFGSVYYPLAKVIHLHEQGSYNNKTLLKAHLKSAWQYFNKWGWIYDSQRKKLNEKCLCEING</sequence>
<dbReference type="AlphaFoldDB" id="A0A1Z9YWT7"/>
<dbReference type="OrthoDB" id="9771846at2"/>
<evidence type="ECO:0000313" key="3">
    <source>
        <dbReference type="Proteomes" id="UP000196536"/>
    </source>
</evidence>
<dbReference type="PANTHER" id="PTHR43179">
    <property type="entry name" value="RHAMNOSYLTRANSFERASE WBBL"/>
    <property type="match status" value="1"/>
</dbReference>
<dbReference type="GO" id="GO:0016740">
    <property type="term" value="F:transferase activity"/>
    <property type="evidence" value="ECO:0007669"/>
    <property type="project" value="UniProtKB-KW"/>
</dbReference>
<dbReference type="Gene3D" id="3.90.550.10">
    <property type="entry name" value="Spore Coat Polysaccharide Biosynthesis Protein SpsA, Chain A"/>
    <property type="match status" value="1"/>
</dbReference>
<name>A0A1Z9YWT7_9GAMM</name>
<feature type="domain" description="Glycosyltransferase 2-like" evidence="1">
    <location>
        <begin position="6"/>
        <end position="146"/>
    </location>
</feature>
<dbReference type="InterPro" id="IPR001173">
    <property type="entry name" value="Glyco_trans_2-like"/>
</dbReference>
<gene>
    <name evidence="2" type="ORF">CAP51_12195</name>
</gene>
<comment type="caution">
    <text evidence="2">The sequence shown here is derived from an EMBL/GenBank/DDBJ whole genome shotgun (WGS) entry which is preliminary data.</text>
</comment>
<dbReference type="PANTHER" id="PTHR43179:SF10">
    <property type="entry name" value="GLYCOSYL TRANSFERASE"/>
    <property type="match status" value="1"/>
</dbReference>
<reference evidence="2 3" key="1">
    <citation type="submission" date="2017-05" db="EMBL/GenBank/DDBJ databases">
        <title>Acinetobacter populi ANC 5415 (= PBJ7), whole genome shotgun sequencing project.</title>
        <authorList>
            <person name="Nemec A."/>
            <person name="Radolfova-Krizova L."/>
        </authorList>
    </citation>
    <scope>NUCLEOTIDE SEQUENCE [LARGE SCALE GENOMIC DNA]</scope>
    <source>
        <strain evidence="2 3">PBJ7</strain>
    </source>
</reference>
<keyword evidence="3" id="KW-1185">Reference proteome</keyword>
<dbReference type="Pfam" id="PF00535">
    <property type="entry name" value="Glycos_transf_2"/>
    <property type="match status" value="1"/>
</dbReference>
<proteinExistence type="predicted"/>
<dbReference type="InterPro" id="IPR029044">
    <property type="entry name" value="Nucleotide-diphossugar_trans"/>
</dbReference>
<dbReference type="Proteomes" id="UP000196536">
    <property type="component" value="Unassembled WGS sequence"/>
</dbReference>
<evidence type="ECO:0000313" key="2">
    <source>
        <dbReference type="EMBL" id="OUY06684.1"/>
    </source>
</evidence>
<dbReference type="SUPFAM" id="SSF53448">
    <property type="entry name" value="Nucleotide-diphospho-sugar transferases"/>
    <property type="match status" value="1"/>
</dbReference>
<organism evidence="2 3">
    <name type="scientific">Acinetobacter populi</name>
    <dbReference type="NCBI Taxonomy" id="1582270"/>
    <lineage>
        <taxon>Bacteria</taxon>
        <taxon>Pseudomonadati</taxon>
        <taxon>Pseudomonadota</taxon>
        <taxon>Gammaproteobacteria</taxon>
        <taxon>Moraxellales</taxon>
        <taxon>Moraxellaceae</taxon>
        <taxon>Acinetobacter</taxon>
    </lineage>
</organism>
<keyword evidence="2" id="KW-0808">Transferase</keyword>
<evidence type="ECO:0000259" key="1">
    <source>
        <dbReference type="Pfam" id="PF00535"/>
    </source>
</evidence>
<protein>
    <submittedName>
        <fullName evidence="2">Glycosyl transferase</fullName>
    </submittedName>
</protein>